<evidence type="ECO:0000256" key="1">
    <source>
        <dbReference type="ARBA" id="ARBA00022679"/>
    </source>
</evidence>
<sequence length="430" mass="50269">MVRSSGLYGYRPRCLQFLWRWEQMSGEGPTVTVVLDYSYGRHQAKLRVNVGGKEEEMRADQCLQLAITEAKDRAERRCRRDGVTDEIKVTVSYLEAETSTDTVEREQQHLDRDTEVESDANDLNEETQSWHGLDQWRRDHPPAGPVESGPEANSRSRVLAEQEGKKLRLIKYMSKKMPSKKLAKSTYERELYALYKALVHWRHYLLGRFFYLRIDHQTLKWIKIQPVLSDALKRWIEVTDQYDFKLDYLKREYNNVADALSRRADYLGALIFEFGQSEDVTLSLEEAYKEDPITMDIINKLQAKDKATTGEFVVVDGLLFLEKAEFKRLVVPSGETLRSIFLGECNDAMGHFGYKKTNANLVQRFWWLNMLDDVKKYVETCQVCQRDKPRTRATQAFTHSCWPRAEYLHGLHGYSCDQQEWQEAHLRHSG</sequence>
<feature type="region of interest" description="Disordered" evidence="7">
    <location>
        <begin position="98"/>
        <end position="159"/>
    </location>
</feature>
<dbReference type="OrthoDB" id="2013610at2759"/>
<evidence type="ECO:0000256" key="4">
    <source>
        <dbReference type="ARBA" id="ARBA00022759"/>
    </source>
</evidence>
<keyword evidence="4" id="KW-0255">Endonuclease</keyword>
<dbReference type="Gramene" id="GBG86092">
    <property type="protein sequence ID" value="GBG86092"/>
    <property type="gene ID" value="CBR_g40994"/>
</dbReference>
<feature type="domain" description="Integrase zinc-binding" evidence="9">
    <location>
        <begin position="336"/>
        <end position="390"/>
    </location>
</feature>
<keyword evidence="5" id="KW-0378">Hydrolase</keyword>
<dbReference type="PANTHER" id="PTHR37984">
    <property type="entry name" value="PROTEIN CBG26694"/>
    <property type="match status" value="1"/>
</dbReference>
<protein>
    <recommendedName>
        <fullName evidence="12">Integrase zinc-binding domain-containing protein</fullName>
    </recommendedName>
</protein>
<evidence type="ECO:0000256" key="3">
    <source>
        <dbReference type="ARBA" id="ARBA00022722"/>
    </source>
</evidence>
<dbReference type="Pfam" id="PF17917">
    <property type="entry name" value="RT_RNaseH"/>
    <property type="match status" value="1"/>
</dbReference>
<name>A0A388LV59_CHABU</name>
<evidence type="ECO:0000256" key="2">
    <source>
        <dbReference type="ARBA" id="ARBA00022695"/>
    </source>
</evidence>
<keyword evidence="6" id="KW-0695">RNA-directed DNA polymerase</keyword>
<proteinExistence type="predicted"/>
<dbReference type="InterPro" id="IPR041373">
    <property type="entry name" value="RT_RNaseH"/>
</dbReference>
<gene>
    <name evidence="10" type="ORF">CBR_g40994</name>
</gene>
<evidence type="ECO:0000256" key="7">
    <source>
        <dbReference type="SAM" id="MobiDB-lite"/>
    </source>
</evidence>
<evidence type="ECO:0008006" key="12">
    <source>
        <dbReference type="Google" id="ProtNLM"/>
    </source>
</evidence>
<feature type="domain" description="Reverse transcriptase RNase H-like" evidence="8">
    <location>
        <begin position="159"/>
        <end position="242"/>
    </location>
</feature>
<dbReference type="Gene3D" id="1.10.340.70">
    <property type="match status" value="1"/>
</dbReference>
<dbReference type="CDD" id="cd09274">
    <property type="entry name" value="RNase_HI_RT_Ty3"/>
    <property type="match status" value="1"/>
</dbReference>
<comment type="caution">
    <text evidence="10">The sequence shown here is derived from an EMBL/GenBank/DDBJ whole genome shotgun (WGS) entry which is preliminary data.</text>
</comment>
<dbReference type="GO" id="GO:0016787">
    <property type="term" value="F:hydrolase activity"/>
    <property type="evidence" value="ECO:0007669"/>
    <property type="project" value="UniProtKB-KW"/>
</dbReference>
<evidence type="ECO:0000259" key="9">
    <source>
        <dbReference type="Pfam" id="PF17921"/>
    </source>
</evidence>
<evidence type="ECO:0000313" key="10">
    <source>
        <dbReference type="EMBL" id="GBG86092.1"/>
    </source>
</evidence>
<keyword evidence="1" id="KW-0808">Transferase</keyword>
<keyword evidence="3" id="KW-0540">Nuclease</keyword>
<reference evidence="10 11" key="1">
    <citation type="journal article" date="2018" name="Cell">
        <title>The Chara Genome: Secondary Complexity and Implications for Plant Terrestrialization.</title>
        <authorList>
            <person name="Nishiyama T."/>
            <person name="Sakayama H."/>
            <person name="Vries J.D."/>
            <person name="Buschmann H."/>
            <person name="Saint-Marcoux D."/>
            <person name="Ullrich K.K."/>
            <person name="Haas F.B."/>
            <person name="Vanderstraeten L."/>
            <person name="Becker D."/>
            <person name="Lang D."/>
            <person name="Vosolsobe S."/>
            <person name="Rombauts S."/>
            <person name="Wilhelmsson P.K.I."/>
            <person name="Janitza P."/>
            <person name="Kern R."/>
            <person name="Heyl A."/>
            <person name="Rumpler F."/>
            <person name="Villalobos L.I.A.C."/>
            <person name="Clay J.M."/>
            <person name="Skokan R."/>
            <person name="Toyoda A."/>
            <person name="Suzuki Y."/>
            <person name="Kagoshima H."/>
            <person name="Schijlen E."/>
            <person name="Tajeshwar N."/>
            <person name="Catarino B."/>
            <person name="Hetherington A.J."/>
            <person name="Saltykova A."/>
            <person name="Bonnot C."/>
            <person name="Breuninger H."/>
            <person name="Symeonidi A."/>
            <person name="Radhakrishnan G.V."/>
            <person name="Van Nieuwerburgh F."/>
            <person name="Deforce D."/>
            <person name="Chang C."/>
            <person name="Karol K.G."/>
            <person name="Hedrich R."/>
            <person name="Ulvskov P."/>
            <person name="Glockner G."/>
            <person name="Delwiche C.F."/>
            <person name="Petrasek J."/>
            <person name="Van de Peer Y."/>
            <person name="Friml J."/>
            <person name="Beilby M."/>
            <person name="Dolan L."/>
            <person name="Kohara Y."/>
            <person name="Sugano S."/>
            <person name="Fujiyama A."/>
            <person name="Delaux P.-M."/>
            <person name="Quint M."/>
            <person name="TheiBen G."/>
            <person name="Hagemann M."/>
            <person name="Harholt J."/>
            <person name="Dunand C."/>
            <person name="Zachgo S."/>
            <person name="Langdale J."/>
            <person name="Maumus F."/>
            <person name="Straeten D.V.D."/>
            <person name="Gould S.B."/>
            <person name="Rensing S.A."/>
        </authorList>
    </citation>
    <scope>NUCLEOTIDE SEQUENCE [LARGE SCALE GENOMIC DNA]</scope>
    <source>
        <strain evidence="10 11">S276</strain>
    </source>
</reference>
<dbReference type="InterPro" id="IPR041588">
    <property type="entry name" value="Integrase_H2C2"/>
</dbReference>
<keyword evidence="2" id="KW-0548">Nucleotidyltransferase</keyword>
<dbReference type="FunFam" id="1.10.340.70:FF:000001">
    <property type="entry name" value="Retrovirus-related Pol polyprotein from transposon gypsy-like Protein"/>
    <property type="match status" value="1"/>
</dbReference>
<dbReference type="SUPFAM" id="SSF56672">
    <property type="entry name" value="DNA/RNA polymerases"/>
    <property type="match status" value="1"/>
</dbReference>
<feature type="compositionally biased region" description="Basic and acidic residues" evidence="7">
    <location>
        <begin position="102"/>
        <end position="115"/>
    </location>
</feature>
<feature type="compositionally biased region" description="Acidic residues" evidence="7">
    <location>
        <begin position="116"/>
        <end position="125"/>
    </location>
</feature>
<evidence type="ECO:0000256" key="5">
    <source>
        <dbReference type="ARBA" id="ARBA00022801"/>
    </source>
</evidence>
<evidence type="ECO:0000313" key="11">
    <source>
        <dbReference type="Proteomes" id="UP000265515"/>
    </source>
</evidence>
<dbReference type="EMBL" id="BFEA01000547">
    <property type="protein sequence ID" value="GBG86092.1"/>
    <property type="molecule type" value="Genomic_DNA"/>
</dbReference>
<dbReference type="AlphaFoldDB" id="A0A388LV59"/>
<dbReference type="InterPro" id="IPR050951">
    <property type="entry name" value="Retrovirus_Pol_polyprotein"/>
</dbReference>
<dbReference type="Proteomes" id="UP000265515">
    <property type="component" value="Unassembled WGS sequence"/>
</dbReference>
<dbReference type="GO" id="GO:0003964">
    <property type="term" value="F:RNA-directed DNA polymerase activity"/>
    <property type="evidence" value="ECO:0007669"/>
    <property type="project" value="UniProtKB-KW"/>
</dbReference>
<keyword evidence="11" id="KW-1185">Reference proteome</keyword>
<dbReference type="InterPro" id="IPR043502">
    <property type="entry name" value="DNA/RNA_pol_sf"/>
</dbReference>
<dbReference type="PANTHER" id="PTHR37984:SF5">
    <property type="entry name" value="PROTEIN NYNRIN-LIKE"/>
    <property type="match status" value="1"/>
</dbReference>
<dbReference type="GO" id="GO:0004519">
    <property type="term" value="F:endonuclease activity"/>
    <property type="evidence" value="ECO:0007669"/>
    <property type="project" value="UniProtKB-KW"/>
</dbReference>
<organism evidence="10 11">
    <name type="scientific">Chara braunii</name>
    <name type="common">Braun's stonewort</name>
    <dbReference type="NCBI Taxonomy" id="69332"/>
    <lineage>
        <taxon>Eukaryota</taxon>
        <taxon>Viridiplantae</taxon>
        <taxon>Streptophyta</taxon>
        <taxon>Charophyceae</taxon>
        <taxon>Charales</taxon>
        <taxon>Characeae</taxon>
        <taxon>Chara</taxon>
    </lineage>
</organism>
<evidence type="ECO:0000259" key="8">
    <source>
        <dbReference type="Pfam" id="PF17917"/>
    </source>
</evidence>
<evidence type="ECO:0000256" key="6">
    <source>
        <dbReference type="ARBA" id="ARBA00022918"/>
    </source>
</evidence>
<dbReference type="Pfam" id="PF17921">
    <property type="entry name" value="Integrase_H2C2"/>
    <property type="match status" value="1"/>
</dbReference>
<accession>A0A388LV59</accession>